<organism evidence="2 3">
    <name type="scientific">Purpureocillium lilacinum</name>
    <name type="common">Paecilomyces lilacinus</name>
    <dbReference type="NCBI Taxonomy" id="33203"/>
    <lineage>
        <taxon>Eukaryota</taxon>
        <taxon>Fungi</taxon>
        <taxon>Dikarya</taxon>
        <taxon>Ascomycota</taxon>
        <taxon>Pezizomycotina</taxon>
        <taxon>Sordariomycetes</taxon>
        <taxon>Hypocreomycetidae</taxon>
        <taxon>Hypocreales</taxon>
        <taxon>Ophiocordycipitaceae</taxon>
        <taxon>Purpureocillium</taxon>
    </lineage>
</organism>
<proteinExistence type="predicted"/>
<protein>
    <submittedName>
        <fullName evidence="2">Uncharacterized protein</fullName>
    </submittedName>
</protein>
<reference evidence="2 3" key="1">
    <citation type="journal article" date="2016" name="Front. Microbiol.">
        <title>Genome and transcriptome sequences reveal the specific parasitism of the nematophagous Purpureocillium lilacinum 36-1.</title>
        <authorList>
            <person name="Xie J."/>
            <person name="Li S."/>
            <person name="Mo C."/>
            <person name="Xiao X."/>
            <person name="Peng D."/>
            <person name="Wang G."/>
            <person name="Xiao Y."/>
        </authorList>
    </citation>
    <scope>NUCLEOTIDE SEQUENCE [LARGE SCALE GENOMIC DNA]</scope>
    <source>
        <strain evidence="2 3">36-1</strain>
    </source>
</reference>
<sequence length="296" mass="31049">MTQTRIPTGAETRQDKGGGGRAARGVVLAVPCWRTVADSTRLLGGDGDEDGAVAGSVWAYATLPSAPAARLQPVAVGRLQRAGSPASEGGSHLSHVDAWVRRGERADMGGLARPFVRSGVGWRWQVVLVWEVVRSGGWLWVRARADSTAQQAPAVPSPAVEVSGLSGLSAAPFWRQSLPAAPPVTVPYTPPAVLLYGYKVPAFPVGVAGGCSASAGAGARRCRTVFEETEGGMGAFWGAWGPPPALNPQQQRRRRRPHPPLRGVAHGPLGRGLEGAWILLAAQLGKWRGRQRHGGG</sequence>
<name>A0A2U3EII6_PURLI</name>
<gene>
    <name evidence="2" type="ORF">PCL_07606</name>
</gene>
<dbReference type="EMBL" id="LCWV01000003">
    <property type="protein sequence ID" value="PWI74292.1"/>
    <property type="molecule type" value="Genomic_DNA"/>
</dbReference>
<dbReference type="AlphaFoldDB" id="A0A2U3EII6"/>
<comment type="caution">
    <text evidence="2">The sequence shown here is derived from an EMBL/GenBank/DDBJ whole genome shotgun (WGS) entry which is preliminary data.</text>
</comment>
<evidence type="ECO:0000313" key="2">
    <source>
        <dbReference type="EMBL" id="PWI74292.1"/>
    </source>
</evidence>
<feature type="region of interest" description="Disordered" evidence="1">
    <location>
        <begin position="240"/>
        <end position="266"/>
    </location>
</feature>
<feature type="region of interest" description="Disordered" evidence="1">
    <location>
        <begin position="1"/>
        <end position="22"/>
    </location>
</feature>
<dbReference type="Proteomes" id="UP000245956">
    <property type="component" value="Unassembled WGS sequence"/>
</dbReference>
<evidence type="ECO:0000256" key="1">
    <source>
        <dbReference type="SAM" id="MobiDB-lite"/>
    </source>
</evidence>
<evidence type="ECO:0000313" key="3">
    <source>
        <dbReference type="Proteomes" id="UP000245956"/>
    </source>
</evidence>
<accession>A0A2U3EII6</accession>